<keyword evidence="5 7" id="KW-1133">Transmembrane helix</keyword>
<dbReference type="GO" id="GO:0005886">
    <property type="term" value="C:plasma membrane"/>
    <property type="evidence" value="ECO:0007669"/>
    <property type="project" value="UniProtKB-SubCell"/>
</dbReference>
<feature type="transmembrane region" description="Helical" evidence="7">
    <location>
        <begin position="44"/>
        <end position="63"/>
    </location>
</feature>
<evidence type="ECO:0000256" key="3">
    <source>
        <dbReference type="ARBA" id="ARBA00022475"/>
    </source>
</evidence>
<evidence type="ECO:0000256" key="2">
    <source>
        <dbReference type="ARBA" id="ARBA00006679"/>
    </source>
</evidence>
<keyword evidence="4 7" id="KW-0812">Transmembrane</keyword>
<evidence type="ECO:0000256" key="1">
    <source>
        <dbReference type="ARBA" id="ARBA00004651"/>
    </source>
</evidence>
<evidence type="ECO:0000256" key="6">
    <source>
        <dbReference type="ARBA" id="ARBA00023136"/>
    </source>
</evidence>
<feature type="transmembrane region" description="Helical" evidence="7">
    <location>
        <begin position="69"/>
        <end position="95"/>
    </location>
</feature>
<dbReference type="PANTHER" id="PTHR33452">
    <property type="entry name" value="OXIDOREDUCTASE CATD-RELATED"/>
    <property type="match status" value="1"/>
</dbReference>
<evidence type="ECO:0000256" key="7">
    <source>
        <dbReference type="SAM" id="Phobius"/>
    </source>
</evidence>
<comment type="caution">
    <text evidence="8">The sequence shown here is derived from an EMBL/GenBank/DDBJ whole genome shotgun (WGS) entry which is preliminary data.</text>
</comment>
<gene>
    <name evidence="8" type="ORF">NU09_2378</name>
</gene>
<keyword evidence="6 7" id="KW-0472">Membrane</keyword>
<comment type="similarity">
    <text evidence="2">Belongs to the DoxX family.</text>
</comment>
<name>A0A444W7Z3_9FLAO</name>
<reference evidence="8 9" key="1">
    <citation type="submission" date="2014-12" db="EMBL/GenBank/DDBJ databases">
        <title>Genome sequence of Flavobacterium beibuense RSKm HC5.</title>
        <authorList>
            <person name="Kim J.F."/>
            <person name="Song J.Y."/>
            <person name="Kwak M.-J."/>
            <person name="Lee S.-W."/>
        </authorList>
    </citation>
    <scope>NUCLEOTIDE SEQUENCE [LARGE SCALE GENOMIC DNA]</scope>
    <source>
        <strain evidence="8 9">RSKm HC5</strain>
    </source>
</reference>
<proteinExistence type="inferred from homology"/>
<comment type="subcellular location">
    <subcellularLocation>
        <location evidence="1">Cell membrane</location>
        <topology evidence="1">Multi-pass membrane protein</topology>
    </subcellularLocation>
</comment>
<evidence type="ECO:0000313" key="8">
    <source>
        <dbReference type="EMBL" id="RYJ41974.1"/>
    </source>
</evidence>
<evidence type="ECO:0000313" key="9">
    <source>
        <dbReference type="Proteomes" id="UP000289775"/>
    </source>
</evidence>
<keyword evidence="9" id="KW-1185">Reference proteome</keyword>
<accession>A0A444W7Z3</accession>
<keyword evidence="3" id="KW-1003">Cell membrane</keyword>
<dbReference type="AlphaFoldDB" id="A0A444W7Z3"/>
<evidence type="ECO:0000256" key="5">
    <source>
        <dbReference type="ARBA" id="ARBA00022989"/>
    </source>
</evidence>
<dbReference type="RefSeq" id="WP_129751488.1">
    <property type="nucleotide sequence ID" value="NZ_JUIW01000008.1"/>
</dbReference>
<dbReference type="OrthoDB" id="9813193at2"/>
<dbReference type="InterPro" id="IPR051907">
    <property type="entry name" value="DoxX-like_oxidoreductase"/>
</dbReference>
<feature type="transmembrane region" description="Helical" evidence="7">
    <location>
        <begin position="107"/>
        <end position="127"/>
    </location>
</feature>
<dbReference type="InterPro" id="IPR032808">
    <property type="entry name" value="DoxX"/>
</dbReference>
<evidence type="ECO:0000256" key="4">
    <source>
        <dbReference type="ARBA" id="ARBA00022692"/>
    </source>
</evidence>
<organism evidence="8 9">
    <name type="scientific">Flavobacterium beibuense</name>
    <dbReference type="NCBI Taxonomy" id="657326"/>
    <lineage>
        <taxon>Bacteria</taxon>
        <taxon>Pseudomonadati</taxon>
        <taxon>Bacteroidota</taxon>
        <taxon>Flavobacteriia</taxon>
        <taxon>Flavobacteriales</taxon>
        <taxon>Flavobacteriaceae</taxon>
        <taxon>Flavobacterium</taxon>
    </lineage>
</organism>
<dbReference type="Proteomes" id="UP000289775">
    <property type="component" value="Unassembled WGS sequence"/>
</dbReference>
<sequence>MKDLIKVQPLNTDLATLLLRLIFGGMFVYYGFMKAANYEAIAPLFQDIIGIGAKLSFNLVIFAELVCGFLVLIGLLTRFAIIPVFITMIVAYFIAHANDSFDVKAIAFVYMLLCLVIFILGSGKYSADAVLFGKSSDKREE</sequence>
<dbReference type="PANTHER" id="PTHR33452:SF1">
    <property type="entry name" value="INNER MEMBRANE PROTEIN YPHA-RELATED"/>
    <property type="match status" value="1"/>
</dbReference>
<dbReference type="Pfam" id="PF07681">
    <property type="entry name" value="DoxX"/>
    <property type="match status" value="1"/>
</dbReference>
<protein>
    <submittedName>
        <fullName evidence="8">Putative transmembrane DoxX protein</fullName>
    </submittedName>
</protein>
<feature type="transmembrane region" description="Helical" evidence="7">
    <location>
        <begin position="14"/>
        <end position="32"/>
    </location>
</feature>
<dbReference type="EMBL" id="JUIW01000008">
    <property type="protein sequence ID" value="RYJ41974.1"/>
    <property type="molecule type" value="Genomic_DNA"/>
</dbReference>